<dbReference type="EMBL" id="GBRH01235046">
    <property type="protein sequence ID" value="JAD62849.1"/>
    <property type="molecule type" value="Transcribed_RNA"/>
</dbReference>
<dbReference type="AlphaFoldDB" id="A0A0A9BFS9"/>
<proteinExistence type="predicted"/>
<reference evidence="1" key="1">
    <citation type="submission" date="2014-09" db="EMBL/GenBank/DDBJ databases">
        <authorList>
            <person name="Magalhaes I.L.F."/>
            <person name="Oliveira U."/>
            <person name="Santos F.R."/>
            <person name="Vidigal T.H.D.A."/>
            <person name="Brescovit A.D."/>
            <person name="Santos A.J."/>
        </authorList>
    </citation>
    <scope>NUCLEOTIDE SEQUENCE</scope>
    <source>
        <tissue evidence="1">Shoot tissue taken approximately 20 cm above the soil surface</tissue>
    </source>
</reference>
<accession>A0A0A9BFS9</accession>
<sequence>MVISSSIDRQKMCFLASL</sequence>
<protein>
    <submittedName>
        <fullName evidence="1">Uncharacterized protein</fullName>
    </submittedName>
</protein>
<reference evidence="1" key="2">
    <citation type="journal article" date="2015" name="Data Brief">
        <title>Shoot transcriptome of the giant reed, Arundo donax.</title>
        <authorList>
            <person name="Barrero R.A."/>
            <person name="Guerrero F.D."/>
            <person name="Moolhuijzen P."/>
            <person name="Goolsby J.A."/>
            <person name="Tidwell J."/>
            <person name="Bellgard S.E."/>
            <person name="Bellgard M.I."/>
        </authorList>
    </citation>
    <scope>NUCLEOTIDE SEQUENCE</scope>
    <source>
        <tissue evidence="1">Shoot tissue taken approximately 20 cm above the soil surface</tissue>
    </source>
</reference>
<name>A0A0A9BFS9_ARUDO</name>
<evidence type="ECO:0000313" key="1">
    <source>
        <dbReference type="EMBL" id="JAD62849.1"/>
    </source>
</evidence>
<organism evidence="1">
    <name type="scientific">Arundo donax</name>
    <name type="common">Giant reed</name>
    <name type="synonym">Donax arundinaceus</name>
    <dbReference type="NCBI Taxonomy" id="35708"/>
    <lineage>
        <taxon>Eukaryota</taxon>
        <taxon>Viridiplantae</taxon>
        <taxon>Streptophyta</taxon>
        <taxon>Embryophyta</taxon>
        <taxon>Tracheophyta</taxon>
        <taxon>Spermatophyta</taxon>
        <taxon>Magnoliopsida</taxon>
        <taxon>Liliopsida</taxon>
        <taxon>Poales</taxon>
        <taxon>Poaceae</taxon>
        <taxon>PACMAD clade</taxon>
        <taxon>Arundinoideae</taxon>
        <taxon>Arundineae</taxon>
        <taxon>Arundo</taxon>
    </lineage>
</organism>